<name>A0ABD2B2K5_VESSQ</name>
<accession>A0ABD2B2K5</accession>
<evidence type="ECO:0008006" key="3">
    <source>
        <dbReference type="Google" id="ProtNLM"/>
    </source>
</evidence>
<comment type="caution">
    <text evidence="1">The sequence shown here is derived from an EMBL/GenBank/DDBJ whole genome shotgun (WGS) entry which is preliminary data.</text>
</comment>
<protein>
    <recommendedName>
        <fullName evidence="3">Protein TIC 214</fullName>
    </recommendedName>
</protein>
<dbReference type="Proteomes" id="UP001607302">
    <property type="component" value="Unassembled WGS sequence"/>
</dbReference>
<proteinExistence type="predicted"/>
<dbReference type="AlphaFoldDB" id="A0ABD2B2K5"/>
<evidence type="ECO:0000313" key="1">
    <source>
        <dbReference type="EMBL" id="KAL2726950.1"/>
    </source>
</evidence>
<gene>
    <name evidence="1" type="ORF">V1478_007228</name>
</gene>
<evidence type="ECO:0000313" key="2">
    <source>
        <dbReference type="Proteomes" id="UP001607302"/>
    </source>
</evidence>
<dbReference type="EMBL" id="JAUDFV010000133">
    <property type="protein sequence ID" value="KAL2726950.1"/>
    <property type="molecule type" value="Genomic_DNA"/>
</dbReference>
<keyword evidence="2" id="KW-1185">Reference proteome</keyword>
<sequence length="1261" mass="143506">MAQKQMIPPLVSYSPVTKSSLWRNDCPYVRKLIFLIGEHKTQGGEYKTQGGGTLSRATSTRENIRRKEVARESVPPLLESYSPVTKSSFWRNNFRKSAKQIFLIGEYKTQGGGTLSRATSTRENIRRKEVARESVPPLLESYSPVTKSSFWRNNFRKSAKQIFLIGEYKTQGGGTLSRATSTRENIRRKEVARESVPPLLESYSPVTKSSFWRNNFRKSAKQISLIGEYKTQGGGTLSRATSTRENIRRKEVARESVPPLLESYSPVTKSSFWRNNFRKSAKQIFLIGEYKTQGGGTLSRATSTRENIRRKEVARESVPPLLESYSPVTKSSFWRNNFRKSAKQIFLIGEYKTQGGGTLSRATSTRENIRRKEVARESVPPLLESYSPVTKSSFWRNNFRKSAKQIFLIGEYKTQGGGTLSRATSTRENIRRKEVARESVPPLLESYSPVTKSSFWRNNFRKSAKQISLIGEYKTQGGGTLSRATSTRENIRRKEVARESVPPLLESYSPVTKSSFWRNNFRKSAKQIFLIGEYKTQGGGTLSRATSTRENIRRKEVARESVPPLLESYSPVTKSSFWRNNFRKSAKQIFLIGEYKTQGGGTLSRATSTRENKRRKEVARESVPPLLESYSPVTKSSFWRNNLRKSAKQIFLIGEYKTQGGGTLSRATSTRENIRRKEVARESVPPLLESYSPVTKSSFWRNNFRKSAKQIFLIGEYKTQRGGTLSRATSTRENIRRKEVARESVPPLLESYSPVTKSSFWRNNLRKSAKQIFLIGEYKTQGGGTLSRATSTRENIRRKEVARESVPPLLESYSPVTKSSFWRNNFRKSAKQIFLIGEYKTQGGGTLSRATSTRENIRRKEVARESVPPLLESYSPVTKSSFWRNNFRKSAKQIFLIGEYKTQGGGTLSRATSTRENKRRKEVARESVPPLLESYSPVTKSSFWRNNFRKSKKQIFLIGEYKTQGGGTLSRATSTRENIRRKEVARESVPPLLESYSPVTKSSFWRNNFRKSAKQIFLIGEYKTQGGGTLSRATSTRENIRRKEVARESVPPLLESYSPVTKSSFWRNNLRKSAKQIFLIGEYKTQGGGTLSRATSTRENIRRKEVARESVPPLLESYSPVTKSSFWRNNFRKSAKQIFLIGEYKTQGGGTLSRATSTRIFLIGEYKTQGGGTLSRATSTRENIRRKEVARESVPPLLESYSPVTKSSFWRNNFRKSAKQIFLIGEYKTHGGGTLSRATSTRFLEGICILSDLFFVFLEIV</sequence>
<organism evidence="1 2">
    <name type="scientific">Vespula squamosa</name>
    <name type="common">Southern yellow jacket</name>
    <name type="synonym">Wasp</name>
    <dbReference type="NCBI Taxonomy" id="30214"/>
    <lineage>
        <taxon>Eukaryota</taxon>
        <taxon>Metazoa</taxon>
        <taxon>Ecdysozoa</taxon>
        <taxon>Arthropoda</taxon>
        <taxon>Hexapoda</taxon>
        <taxon>Insecta</taxon>
        <taxon>Pterygota</taxon>
        <taxon>Neoptera</taxon>
        <taxon>Endopterygota</taxon>
        <taxon>Hymenoptera</taxon>
        <taxon>Apocrita</taxon>
        <taxon>Aculeata</taxon>
        <taxon>Vespoidea</taxon>
        <taxon>Vespidae</taxon>
        <taxon>Vespinae</taxon>
        <taxon>Vespula</taxon>
    </lineage>
</organism>
<reference evidence="1 2" key="1">
    <citation type="journal article" date="2024" name="Ann. Entomol. Soc. Am.">
        <title>Genomic analyses of the southern and eastern yellowjacket wasps (Hymenoptera: Vespidae) reveal evolutionary signatures of social life.</title>
        <authorList>
            <person name="Catto M.A."/>
            <person name="Caine P.B."/>
            <person name="Orr S.E."/>
            <person name="Hunt B.G."/>
            <person name="Goodisman M.A.D."/>
        </authorList>
    </citation>
    <scope>NUCLEOTIDE SEQUENCE [LARGE SCALE GENOMIC DNA]</scope>
    <source>
        <strain evidence="1">233</strain>
        <tissue evidence="1">Head and thorax</tissue>
    </source>
</reference>